<evidence type="ECO:0000256" key="1">
    <source>
        <dbReference type="ARBA" id="ARBA00023002"/>
    </source>
</evidence>
<evidence type="ECO:0000313" key="4">
    <source>
        <dbReference type="EMBL" id="EES51517.1"/>
    </source>
</evidence>
<evidence type="ECO:0000259" key="3">
    <source>
        <dbReference type="Pfam" id="PF01619"/>
    </source>
</evidence>
<dbReference type="Pfam" id="PF01619">
    <property type="entry name" value="Pro_dh"/>
    <property type="match status" value="1"/>
</dbReference>
<proteinExistence type="predicted"/>
<dbReference type="EMBL" id="GG693888">
    <property type="protein sequence ID" value="EES51517.1"/>
    <property type="molecule type" value="Genomic_DNA"/>
</dbReference>
<feature type="compositionally biased region" description="Basic and acidic residues" evidence="2">
    <location>
        <begin position="160"/>
        <end position="172"/>
    </location>
</feature>
<dbReference type="Gene3D" id="3.20.20.220">
    <property type="match status" value="1"/>
</dbReference>
<evidence type="ECO:0000256" key="2">
    <source>
        <dbReference type="SAM" id="MobiDB-lite"/>
    </source>
</evidence>
<reference evidence="4 5" key="1">
    <citation type="journal article" date="2009" name="Appl. Environ. Microbiol.">
        <title>Community genomic and proteomic analyses of chemoautotrophic iron-oxidizing "Leptospirillum rubarum" (Group II) and "Leptospirillum ferrodiazotrophum" (Group III) bacteria in acid mine drainage biofilms.</title>
        <authorList>
            <person name="Goltsman D.S."/>
            <person name="Denef V.J."/>
            <person name="Singer S.W."/>
            <person name="VerBerkmoes N.C."/>
            <person name="Lefsrud M."/>
            <person name="Mueller R.S."/>
            <person name="Dick G.J."/>
            <person name="Sun C.L."/>
            <person name="Wheeler K.E."/>
            <person name="Zemla A."/>
            <person name="Baker B.J."/>
            <person name="Hauser L."/>
            <person name="Land M."/>
            <person name="Shah M.B."/>
            <person name="Thelen M.P."/>
            <person name="Hettich R.L."/>
            <person name="Banfield J.F."/>
        </authorList>
    </citation>
    <scope>NUCLEOTIDE SEQUENCE [LARGE SCALE GENOMIC DNA]</scope>
</reference>
<sequence length="276" mass="30745">MENYLAGKTRDEALERARHLNKEGLGTLLAPHFPREGGLSESQRADLATDEVEGLIKAMGMKLIRGGLSLDPKDFDIESGWARAMERLSPLVVRAEEYGYGVWLEAEDPETAGAALDLYLGLRPRFPHLGITLSARLPRVLSDLATVTASRGRVRLVKGLPEEEGRSKKAPEESEGPEGMEDLNGRYRLLLEILFRDSNFFAIATHDPELIEEAHRLSEIQSRMFEFQLYMGVSDALARRLVYERGHPTTIYLPYGEGAGRHMDRLARGGRIASSG</sequence>
<accession>C6I0R7</accession>
<feature type="domain" description="Proline dehydrogenase" evidence="3">
    <location>
        <begin position="44"/>
        <end position="257"/>
    </location>
</feature>
<dbReference type="InterPro" id="IPR002872">
    <property type="entry name" value="Proline_DH_dom"/>
</dbReference>
<dbReference type="SUPFAM" id="SSF51730">
    <property type="entry name" value="FAD-linked oxidoreductase"/>
    <property type="match status" value="1"/>
</dbReference>
<dbReference type="GO" id="GO:0006562">
    <property type="term" value="P:L-proline catabolic process"/>
    <property type="evidence" value="ECO:0007669"/>
    <property type="project" value="UniProtKB-ARBA"/>
</dbReference>
<dbReference type="AlphaFoldDB" id="C6I0R7"/>
<evidence type="ECO:0000313" key="5">
    <source>
        <dbReference type="Proteomes" id="UP000009374"/>
    </source>
</evidence>
<feature type="region of interest" description="Disordered" evidence="2">
    <location>
        <begin position="160"/>
        <end position="180"/>
    </location>
</feature>
<keyword evidence="1" id="KW-0560">Oxidoreductase</keyword>
<dbReference type="GO" id="GO:0004657">
    <property type="term" value="F:proline dehydrogenase activity"/>
    <property type="evidence" value="ECO:0007669"/>
    <property type="project" value="UniProtKB-ARBA"/>
</dbReference>
<organism evidence="4 5">
    <name type="scientific">Leptospirillum ferrodiazotrophum</name>
    <dbReference type="NCBI Taxonomy" id="412449"/>
    <lineage>
        <taxon>Bacteria</taxon>
        <taxon>Pseudomonadati</taxon>
        <taxon>Nitrospirota</taxon>
        <taxon>Nitrospiria</taxon>
        <taxon>Nitrospirales</taxon>
        <taxon>Nitrospiraceae</taxon>
        <taxon>Leptospirillum</taxon>
    </lineage>
</organism>
<gene>
    <name evidence="4" type="ORF">UBAL3_95950015</name>
</gene>
<keyword evidence="5" id="KW-1185">Reference proteome</keyword>
<dbReference type="Proteomes" id="UP000009374">
    <property type="component" value="Unassembled WGS sequence"/>
</dbReference>
<name>C6I0R7_9BACT</name>
<dbReference type="InterPro" id="IPR029041">
    <property type="entry name" value="FAD-linked_oxidoreductase-like"/>
</dbReference>
<protein>
    <submittedName>
        <fullName evidence="4">Proline dehydrogenase</fullName>
    </submittedName>
</protein>